<evidence type="ECO:0000313" key="2">
    <source>
        <dbReference type="EMBL" id="VYS89315.1"/>
    </source>
</evidence>
<dbReference type="InterPro" id="IPR051158">
    <property type="entry name" value="Metallophosphoesterase_sf"/>
</dbReference>
<dbReference type="EMBL" id="CACRST010000010">
    <property type="protein sequence ID" value="VYS89315.1"/>
    <property type="molecule type" value="Genomic_DNA"/>
</dbReference>
<dbReference type="SUPFAM" id="SSF56300">
    <property type="entry name" value="Metallo-dependent phosphatases"/>
    <property type="match status" value="1"/>
</dbReference>
<reference evidence="2" key="1">
    <citation type="submission" date="2019-11" db="EMBL/GenBank/DDBJ databases">
        <authorList>
            <person name="Feng L."/>
        </authorList>
    </citation>
    <scope>NUCLEOTIDE SEQUENCE</scope>
    <source>
        <strain evidence="2">BgluceraseaLFYP119</strain>
    </source>
</reference>
<dbReference type="GO" id="GO:0016787">
    <property type="term" value="F:hydrolase activity"/>
    <property type="evidence" value="ECO:0007669"/>
    <property type="project" value="UniProtKB-KW"/>
</dbReference>
<protein>
    <submittedName>
        <fullName evidence="2">Putative metallophosphoesterase</fullName>
        <ecNumber evidence="2">3.1.-.-</ecNumber>
    </submittedName>
</protein>
<organism evidence="2">
    <name type="scientific">Blautia glucerasea</name>
    <dbReference type="NCBI Taxonomy" id="536633"/>
    <lineage>
        <taxon>Bacteria</taxon>
        <taxon>Bacillati</taxon>
        <taxon>Bacillota</taxon>
        <taxon>Clostridia</taxon>
        <taxon>Lachnospirales</taxon>
        <taxon>Lachnospiraceae</taxon>
        <taxon>Blautia</taxon>
    </lineage>
</organism>
<dbReference type="RefSeq" id="WP_156353361.1">
    <property type="nucleotide sequence ID" value="NZ_CACRST010000010.1"/>
</dbReference>
<dbReference type="PANTHER" id="PTHR31302:SF0">
    <property type="entry name" value="TRANSMEMBRANE PROTEIN WITH METALLOPHOSPHOESTERASE DOMAIN"/>
    <property type="match status" value="1"/>
</dbReference>
<keyword evidence="2" id="KW-0378">Hydrolase</keyword>
<dbReference type="Gene3D" id="3.60.21.10">
    <property type="match status" value="1"/>
</dbReference>
<evidence type="ECO:0000259" key="1">
    <source>
        <dbReference type="Pfam" id="PF00149"/>
    </source>
</evidence>
<dbReference type="PANTHER" id="PTHR31302">
    <property type="entry name" value="TRANSMEMBRANE PROTEIN WITH METALLOPHOSPHOESTERASE DOMAIN-RELATED"/>
    <property type="match status" value="1"/>
</dbReference>
<proteinExistence type="predicted"/>
<feature type="domain" description="Calcineurin-like phosphoesterase" evidence="1">
    <location>
        <begin position="23"/>
        <end position="201"/>
    </location>
</feature>
<gene>
    <name evidence="2" type="ORF">BGLFYP119_01004</name>
</gene>
<accession>A0A6N2SC32</accession>
<name>A0A6N2SC32_9FIRM</name>
<dbReference type="InterPro" id="IPR029052">
    <property type="entry name" value="Metallo-depent_PP-like"/>
</dbReference>
<dbReference type="AlphaFoldDB" id="A0A6N2SC32"/>
<dbReference type="EC" id="3.1.-.-" evidence="2"/>
<dbReference type="Pfam" id="PF00149">
    <property type="entry name" value="Metallophos"/>
    <property type="match status" value="1"/>
</dbReference>
<sequence length="272" mass="30470">MKTFHTKTYQFRTNKITGGRTVRFAVLADLHGLVFGNENQMLFAAIEQEKPDAVLVAGDMVVSAGPETAAAVTGFFCRLANRLPVFYALGNHEYKMLLNPETAQQYLRYERVLTSAGVCFLHNEHISMKIKETDFVFYGLELPAEYYRKPRSPYPECAQIQELLGTPSGEGISVLLAHNPKYGNTYFEWGADFIFSGHYHGGVFRLSEHYGLSCPQYLLFPPYCCGDFHKGGQHMLVSAGLGEHTIPIRIHNPRELLIAELLPAESNTETGV</sequence>
<dbReference type="InterPro" id="IPR004843">
    <property type="entry name" value="Calcineurin-like_PHP"/>
</dbReference>